<dbReference type="AlphaFoldDB" id="A0A5B7EXR1"/>
<reference evidence="2 3" key="1">
    <citation type="submission" date="2019-05" db="EMBL/GenBank/DDBJ databases">
        <title>Another draft genome of Portunus trituberculatus and its Hox gene families provides insights of decapod evolution.</title>
        <authorList>
            <person name="Jeong J.-H."/>
            <person name="Song I."/>
            <person name="Kim S."/>
            <person name="Choi T."/>
            <person name="Kim D."/>
            <person name="Ryu S."/>
            <person name="Kim W."/>
        </authorList>
    </citation>
    <scope>NUCLEOTIDE SEQUENCE [LARGE SCALE GENOMIC DNA]</scope>
    <source>
        <tissue evidence="2">Muscle</tissue>
    </source>
</reference>
<gene>
    <name evidence="2" type="ORF">E2C01_031481</name>
</gene>
<organism evidence="2 3">
    <name type="scientific">Portunus trituberculatus</name>
    <name type="common">Swimming crab</name>
    <name type="synonym">Neptunus trituberculatus</name>
    <dbReference type="NCBI Taxonomy" id="210409"/>
    <lineage>
        <taxon>Eukaryota</taxon>
        <taxon>Metazoa</taxon>
        <taxon>Ecdysozoa</taxon>
        <taxon>Arthropoda</taxon>
        <taxon>Crustacea</taxon>
        <taxon>Multicrustacea</taxon>
        <taxon>Malacostraca</taxon>
        <taxon>Eumalacostraca</taxon>
        <taxon>Eucarida</taxon>
        <taxon>Decapoda</taxon>
        <taxon>Pleocyemata</taxon>
        <taxon>Brachyura</taxon>
        <taxon>Eubrachyura</taxon>
        <taxon>Portunoidea</taxon>
        <taxon>Portunidae</taxon>
        <taxon>Portuninae</taxon>
        <taxon>Portunus</taxon>
    </lineage>
</organism>
<feature type="region of interest" description="Disordered" evidence="1">
    <location>
        <begin position="37"/>
        <end position="56"/>
    </location>
</feature>
<comment type="caution">
    <text evidence="2">The sequence shown here is derived from an EMBL/GenBank/DDBJ whole genome shotgun (WGS) entry which is preliminary data.</text>
</comment>
<accession>A0A5B7EXR1</accession>
<keyword evidence="3" id="KW-1185">Reference proteome</keyword>
<name>A0A5B7EXR1_PORTR</name>
<sequence>MSWVLLRERNTSVCTECRWTSSVVDGIAPGKNDSKLYQTQKPCLTPGPGRRLHTAPDNSQYYCSTASTYSLLQHRHDESMLH</sequence>
<evidence type="ECO:0000313" key="3">
    <source>
        <dbReference type="Proteomes" id="UP000324222"/>
    </source>
</evidence>
<protein>
    <submittedName>
        <fullName evidence="2">Uncharacterized protein</fullName>
    </submittedName>
</protein>
<evidence type="ECO:0000256" key="1">
    <source>
        <dbReference type="SAM" id="MobiDB-lite"/>
    </source>
</evidence>
<dbReference type="EMBL" id="VSRR010003942">
    <property type="protein sequence ID" value="MPC37986.1"/>
    <property type="molecule type" value="Genomic_DNA"/>
</dbReference>
<dbReference type="Proteomes" id="UP000324222">
    <property type="component" value="Unassembled WGS sequence"/>
</dbReference>
<evidence type="ECO:0000313" key="2">
    <source>
        <dbReference type="EMBL" id="MPC37986.1"/>
    </source>
</evidence>
<proteinExistence type="predicted"/>